<dbReference type="RefSeq" id="WP_264506364.1">
    <property type="nucleotide sequence ID" value="NZ_JAPDFL010000001.1"/>
</dbReference>
<dbReference type="InterPro" id="IPR036416">
    <property type="entry name" value="Pept_tRNA_hydro_sf"/>
</dbReference>
<dbReference type="InterPro" id="IPR001328">
    <property type="entry name" value="Pept_tRNA_hydro"/>
</dbReference>
<keyword evidence="12" id="KW-1185">Reference proteome</keyword>
<evidence type="ECO:0000256" key="4">
    <source>
        <dbReference type="ARBA" id="ARBA00022884"/>
    </source>
</evidence>
<organism evidence="11 12">
    <name type="scientific">Pararhodobacter zhoushanensis</name>
    <dbReference type="NCBI Taxonomy" id="2479545"/>
    <lineage>
        <taxon>Bacteria</taxon>
        <taxon>Pseudomonadati</taxon>
        <taxon>Pseudomonadota</taxon>
        <taxon>Alphaproteobacteria</taxon>
        <taxon>Rhodobacterales</taxon>
        <taxon>Paracoccaceae</taxon>
        <taxon>Pararhodobacter</taxon>
    </lineage>
</organism>
<dbReference type="GO" id="GO:0004045">
    <property type="term" value="F:peptidyl-tRNA hydrolase activity"/>
    <property type="evidence" value="ECO:0007669"/>
    <property type="project" value="UniProtKB-EC"/>
</dbReference>
<dbReference type="PANTHER" id="PTHR17224">
    <property type="entry name" value="PEPTIDYL-TRNA HYDROLASE"/>
    <property type="match status" value="1"/>
</dbReference>
<feature type="binding site" evidence="7">
    <location>
        <position position="64"/>
    </location>
    <ligand>
        <name>tRNA</name>
        <dbReference type="ChEBI" id="CHEBI:17843"/>
    </ligand>
</feature>
<sequence>MKLIIGLGNPGAQYARNRHNIGFMALDRIAADHGFTSWKARFQGQIAEGRLGGDKALLLKPQTFMNLSGQSVGEAMRYLKLTPDDVIVLHDELDLAPGKLRLKQGGGHAGHNGLRSIHQHIGEAYARVRLGIGHPGNKDAVAGYVLHDFAKADEDWLDDLMRGISDGADHLAAGDGAKFQNAVAQRTAPPRNAGRPAPVAKTPPAPEAPVEDTRSALQRLADRFK</sequence>
<feature type="binding site" evidence="7">
    <location>
        <position position="66"/>
    </location>
    <ligand>
        <name>tRNA</name>
        <dbReference type="ChEBI" id="CHEBI:17843"/>
    </ligand>
</feature>
<feature type="binding site" evidence="7">
    <location>
        <position position="112"/>
    </location>
    <ligand>
        <name>tRNA</name>
        <dbReference type="ChEBI" id="CHEBI:17843"/>
    </ligand>
</feature>
<dbReference type="PANTHER" id="PTHR17224:SF1">
    <property type="entry name" value="PEPTIDYL-TRNA HYDROLASE"/>
    <property type="match status" value="1"/>
</dbReference>
<evidence type="ECO:0000313" key="11">
    <source>
        <dbReference type="EMBL" id="MCW1933457.1"/>
    </source>
</evidence>
<feature type="region of interest" description="Disordered" evidence="10">
    <location>
        <begin position="185"/>
        <end position="225"/>
    </location>
</feature>
<evidence type="ECO:0000256" key="2">
    <source>
        <dbReference type="ARBA" id="ARBA00022555"/>
    </source>
</evidence>
<comment type="similarity">
    <text evidence="5 7 9">Belongs to the PTH family.</text>
</comment>
<evidence type="ECO:0000256" key="7">
    <source>
        <dbReference type="HAMAP-Rule" id="MF_00083"/>
    </source>
</evidence>
<dbReference type="HAMAP" id="MF_00083">
    <property type="entry name" value="Pept_tRNA_hydro_bact"/>
    <property type="match status" value="1"/>
</dbReference>
<evidence type="ECO:0000256" key="1">
    <source>
        <dbReference type="ARBA" id="ARBA00013260"/>
    </source>
</evidence>
<gene>
    <name evidence="7 11" type="primary">pth</name>
    <name evidence="11" type="ORF">OKW52_14625</name>
</gene>
<proteinExistence type="inferred from homology"/>
<comment type="catalytic activity">
    <reaction evidence="7 8">
        <text>an N-acyl-L-alpha-aminoacyl-tRNA + H2O = an N-acyl-L-amino acid + a tRNA + H(+)</text>
        <dbReference type="Rhea" id="RHEA:54448"/>
        <dbReference type="Rhea" id="RHEA-COMP:10123"/>
        <dbReference type="Rhea" id="RHEA-COMP:13883"/>
        <dbReference type="ChEBI" id="CHEBI:15377"/>
        <dbReference type="ChEBI" id="CHEBI:15378"/>
        <dbReference type="ChEBI" id="CHEBI:59874"/>
        <dbReference type="ChEBI" id="CHEBI:78442"/>
        <dbReference type="ChEBI" id="CHEBI:138191"/>
        <dbReference type="EC" id="3.1.1.29"/>
    </reaction>
</comment>
<keyword evidence="7" id="KW-0963">Cytoplasm</keyword>
<evidence type="ECO:0000313" key="12">
    <source>
        <dbReference type="Proteomes" id="UP001208938"/>
    </source>
</evidence>
<dbReference type="SUPFAM" id="SSF53178">
    <property type="entry name" value="Peptidyl-tRNA hydrolase-like"/>
    <property type="match status" value="1"/>
</dbReference>
<comment type="subcellular location">
    <subcellularLocation>
        <location evidence="7">Cytoplasm</location>
    </subcellularLocation>
</comment>
<dbReference type="PROSITE" id="PS01195">
    <property type="entry name" value="PEPT_TRNA_HYDROL_1"/>
    <property type="match status" value="1"/>
</dbReference>
<dbReference type="Gene3D" id="3.40.50.1470">
    <property type="entry name" value="Peptidyl-tRNA hydrolase"/>
    <property type="match status" value="1"/>
</dbReference>
<dbReference type="EC" id="3.1.1.29" evidence="1 7"/>
<feature type="site" description="Discriminates between blocked and unblocked aminoacyl-tRNA" evidence="7">
    <location>
        <position position="9"/>
    </location>
</feature>
<dbReference type="EMBL" id="JAPDFL010000001">
    <property type="protein sequence ID" value="MCW1933457.1"/>
    <property type="molecule type" value="Genomic_DNA"/>
</dbReference>
<protein>
    <recommendedName>
        <fullName evidence="6 7">Peptidyl-tRNA hydrolase</fullName>
        <shortName evidence="7">Pth</shortName>
        <ecNumber evidence="1 7">3.1.1.29</ecNumber>
    </recommendedName>
</protein>
<comment type="caution">
    <text evidence="11">The sequence shown here is derived from an EMBL/GenBank/DDBJ whole genome shotgun (WGS) entry which is preliminary data.</text>
</comment>
<evidence type="ECO:0000256" key="10">
    <source>
        <dbReference type="SAM" id="MobiDB-lite"/>
    </source>
</evidence>
<dbReference type="CDD" id="cd00462">
    <property type="entry name" value="PTH"/>
    <property type="match status" value="1"/>
</dbReference>
<feature type="site" description="Stabilizes the basic form of H active site to accept a proton" evidence="7">
    <location>
        <position position="91"/>
    </location>
</feature>
<keyword evidence="2 7" id="KW-0820">tRNA-binding</keyword>
<keyword evidence="3 7" id="KW-0378">Hydrolase</keyword>
<dbReference type="InterPro" id="IPR018171">
    <property type="entry name" value="Pept_tRNA_hydro_CS"/>
</dbReference>
<keyword evidence="4 7" id="KW-0694">RNA-binding</keyword>
<feature type="binding site" evidence="7">
    <location>
        <position position="14"/>
    </location>
    <ligand>
        <name>tRNA</name>
        <dbReference type="ChEBI" id="CHEBI:17843"/>
    </ligand>
</feature>
<evidence type="ECO:0000256" key="9">
    <source>
        <dbReference type="RuleBase" id="RU004320"/>
    </source>
</evidence>
<evidence type="ECO:0000256" key="6">
    <source>
        <dbReference type="ARBA" id="ARBA00050038"/>
    </source>
</evidence>
<accession>A0ABT3H0Z6</accession>
<feature type="active site" description="Proton acceptor" evidence="7">
    <location>
        <position position="19"/>
    </location>
</feature>
<reference evidence="11 12" key="1">
    <citation type="submission" date="2022-10" db="EMBL/GenBank/DDBJ databases">
        <title>Pararhodobacter sp. nov., isolated from marine algae.</title>
        <authorList>
            <person name="Choi B.J."/>
            <person name="Kim J.M."/>
            <person name="Lee J.K."/>
            <person name="Choi D.G."/>
            <person name="Jeon C.O."/>
        </authorList>
    </citation>
    <scope>NUCLEOTIDE SEQUENCE [LARGE SCALE GENOMIC DNA]</scope>
    <source>
        <strain evidence="11 12">ZQ420</strain>
    </source>
</reference>
<dbReference type="PROSITE" id="PS01196">
    <property type="entry name" value="PEPT_TRNA_HYDROL_2"/>
    <property type="match status" value="1"/>
</dbReference>
<evidence type="ECO:0000256" key="3">
    <source>
        <dbReference type="ARBA" id="ARBA00022801"/>
    </source>
</evidence>
<evidence type="ECO:0000256" key="8">
    <source>
        <dbReference type="RuleBase" id="RU000673"/>
    </source>
</evidence>
<dbReference type="NCBIfam" id="TIGR00447">
    <property type="entry name" value="pth"/>
    <property type="match status" value="1"/>
</dbReference>
<name>A0ABT3H0Z6_9RHOB</name>
<evidence type="ECO:0000256" key="5">
    <source>
        <dbReference type="ARBA" id="ARBA00038063"/>
    </source>
</evidence>
<comment type="subunit">
    <text evidence="7">Monomer.</text>
</comment>
<comment type="function">
    <text evidence="7">Catalyzes the release of premature peptidyl moieties from peptidyl-tRNA molecules trapped in stalled 50S ribosomal subunits, and thus maintains levels of free tRNAs and 50S ribosomes.</text>
</comment>
<comment type="function">
    <text evidence="7">Hydrolyzes ribosome-free peptidyl-tRNAs (with 1 or more amino acids incorporated), which drop off the ribosome during protein synthesis, or as a result of ribosome stalling.</text>
</comment>
<dbReference type="Proteomes" id="UP001208938">
    <property type="component" value="Unassembled WGS sequence"/>
</dbReference>
<dbReference type="Pfam" id="PF01195">
    <property type="entry name" value="Pept_tRNA_hydro"/>
    <property type="match status" value="1"/>
</dbReference>